<reference evidence="1" key="1">
    <citation type="journal article" date="2014" name="Front. Microbiol.">
        <title>High frequency of phylogenetically diverse reductive dehalogenase-homologous genes in deep subseafloor sedimentary metagenomes.</title>
        <authorList>
            <person name="Kawai M."/>
            <person name="Futagami T."/>
            <person name="Toyoda A."/>
            <person name="Takaki Y."/>
            <person name="Nishi S."/>
            <person name="Hori S."/>
            <person name="Arai W."/>
            <person name="Tsubouchi T."/>
            <person name="Morono Y."/>
            <person name="Uchiyama I."/>
            <person name="Ito T."/>
            <person name="Fujiyama A."/>
            <person name="Inagaki F."/>
            <person name="Takami H."/>
        </authorList>
    </citation>
    <scope>NUCLEOTIDE SEQUENCE</scope>
    <source>
        <strain evidence="1">Expedition CK06-06</strain>
    </source>
</reference>
<dbReference type="InterPro" id="IPR029058">
    <property type="entry name" value="AB_hydrolase_fold"/>
</dbReference>
<dbReference type="PANTHER" id="PTHR12277">
    <property type="entry name" value="ALPHA/BETA HYDROLASE DOMAIN-CONTAINING PROTEIN"/>
    <property type="match status" value="1"/>
</dbReference>
<dbReference type="PANTHER" id="PTHR12277:SF81">
    <property type="entry name" value="PROTEIN ABHD13"/>
    <property type="match status" value="1"/>
</dbReference>
<dbReference type="Gene3D" id="3.40.50.1820">
    <property type="entry name" value="alpha/beta hydrolase"/>
    <property type="match status" value="1"/>
</dbReference>
<gene>
    <name evidence="1" type="ORF">S03H2_65547</name>
</gene>
<dbReference type="EMBL" id="BARU01042693">
    <property type="protein sequence ID" value="GAH87544.1"/>
    <property type="molecule type" value="Genomic_DNA"/>
</dbReference>
<sequence>ETVQNFLHNIVNIPRRDIIVWAESLGCLTASYLCSKYEFGGLIILCGFSSLDDILIYGTQGYQRTGAQLLTNIMSYKMDFLPVKDYLSLTKSPVVIIHSKNDKIIPYECSKINYKSIKHNNKLHITIGGDHSSPQIKTRQLRKMFQFCDLPDENLNSDSISYMLKDLETFAKRNNNFMY</sequence>
<feature type="non-terminal residue" evidence="1">
    <location>
        <position position="1"/>
    </location>
</feature>
<proteinExistence type="predicted"/>
<dbReference type="SUPFAM" id="SSF53474">
    <property type="entry name" value="alpha/beta-Hydrolases"/>
    <property type="match status" value="1"/>
</dbReference>
<protein>
    <recommendedName>
        <fullName evidence="2">Peptidase S9 prolyl oligopeptidase catalytic domain-containing protein</fullName>
    </recommendedName>
</protein>
<name>X1KBG0_9ZZZZ</name>
<organism evidence="1">
    <name type="scientific">marine sediment metagenome</name>
    <dbReference type="NCBI Taxonomy" id="412755"/>
    <lineage>
        <taxon>unclassified sequences</taxon>
        <taxon>metagenomes</taxon>
        <taxon>ecological metagenomes</taxon>
    </lineage>
</organism>
<accession>X1KBG0</accession>
<evidence type="ECO:0000313" key="1">
    <source>
        <dbReference type="EMBL" id="GAH87544.1"/>
    </source>
</evidence>
<dbReference type="AlphaFoldDB" id="X1KBG0"/>
<comment type="caution">
    <text evidence="1">The sequence shown here is derived from an EMBL/GenBank/DDBJ whole genome shotgun (WGS) entry which is preliminary data.</text>
</comment>
<evidence type="ECO:0008006" key="2">
    <source>
        <dbReference type="Google" id="ProtNLM"/>
    </source>
</evidence>